<accession>A0A917J614</accession>
<dbReference type="RefSeq" id="WP_188958180.1">
    <property type="nucleotide sequence ID" value="NZ_BMIB01000006.1"/>
</dbReference>
<dbReference type="PANTHER" id="PTHR34580">
    <property type="match status" value="1"/>
</dbReference>
<comment type="caution">
    <text evidence="3">The sequence shown here is derived from an EMBL/GenBank/DDBJ whole genome shotgun (WGS) entry which is preliminary data.</text>
</comment>
<dbReference type="AlphaFoldDB" id="A0A917J614"/>
<name>A0A917J614_9BACT</name>
<feature type="domain" description="WYL" evidence="1">
    <location>
        <begin position="155"/>
        <end position="221"/>
    </location>
</feature>
<dbReference type="PROSITE" id="PS52050">
    <property type="entry name" value="WYL"/>
    <property type="match status" value="1"/>
</dbReference>
<dbReference type="PANTHER" id="PTHR34580:SF9">
    <property type="entry name" value="SLL5097 PROTEIN"/>
    <property type="match status" value="1"/>
</dbReference>
<organism evidence="3 4">
    <name type="scientific">Filimonas zeae</name>
    <dbReference type="NCBI Taxonomy" id="1737353"/>
    <lineage>
        <taxon>Bacteria</taxon>
        <taxon>Pseudomonadati</taxon>
        <taxon>Bacteroidota</taxon>
        <taxon>Chitinophagia</taxon>
        <taxon>Chitinophagales</taxon>
        <taxon>Chitinophagaceae</taxon>
        <taxon>Filimonas</taxon>
    </lineage>
</organism>
<evidence type="ECO:0000313" key="3">
    <source>
        <dbReference type="EMBL" id="GGH80844.1"/>
    </source>
</evidence>
<proteinExistence type="predicted"/>
<dbReference type="InterPro" id="IPR057727">
    <property type="entry name" value="WCX_dom"/>
</dbReference>
<gene>
    <name evidence="3" type="ORF">GCM10011379_52320</name>
</gene>
<protein>
    <submittedName>
        <fullName evidence="3">WYL domain-containing protein</fullName>
    </submittedName>
</protein>
<evidence type="ECO:0000313" key="4">
    <source>
        <dbReference type="Proteomes" id="UP000627292"/>
    </source>
</evidence>
<dbReference type="Pfam" id="PF13280">
    <property type="entry name" value="WYL"/>
    <property type="match status" value="1"/>
</dbReference>
<dbReference type="InterPro" id="IPR026881">
    <property type="entry name" value="WYL_dom"/>
</dbReference>
<dbReference type="Pfam" id="PF25583">
    <property type="entry name" value="WCX"/>
    <property type="match status" value="1"/>
</dbReference>
<sequence>MSINKLALIRYKTIDDCLKNRRRKWTLDDLIEKVSDVLYESEGIANGVSKRTIQADIQLMRSDKLGYNAPIVVAERKYYMYEDADYSITNTPISDADVDKMKEIVGVLKQFNGFNYFEEMSEMIARLENNLYQSTHQSRNCIQFEDNKRLKGLHHITPLYHCILNRKPLLLEYKSFKAKSAQQNVYFPYLLKEYRNRWFLIAKPKKGNLLATLALDRIIDFQELPKEKFVDYDGVDFDRYFDDVLGVTKTIKDRAHKIVLEVNKYNAPYILTKPLHPSQQVLRENENGIIIRIDVVLNFELEREILGFGECMKVLAPRRLAHVIKKRLANAAAQYIKPAAEEAATDEQEAG</sequence>
<reference evidence="3" key="2">
    <citation type="submission" date="2020-09" db="EMBL/GenBank/DDBJ databases">
        <authorList>
            <person name="Sun Q."/>
            <person name="Zhou Y."/>
        </authorList>
    </citation>
    <scope>NUCLEOTIDE SEQUENCE</scope>
    <source>
        <strain evidence="3">CGMCC 1.15290</strain>
    </source>
</reference>
<dbReference type="InterPro" id="IPR051534">
    <property type="entry name" value="CBASS_pafABC_assoc_protein"/>
</dbReference>
<reference evidence="3" key="1">
    <citation type="journal article" date="2014" name="Int. J. Syst. Evol. Microbiol.">
        <title>Complete genome sequence of Corynebacterium casei LMG S-19264T (=DSM 44701T), isolated from a smear-ripened cheese.</title>
        <authorList>
            <consortium name="US DOE Joint Genome Institute (JGI-PGF)"/>
            <person name="Walter F."/>
            <person name="Albersmeier A."/>
            <person name="Kalinowski J."/>
            <person name="Ruckert C."/>
        </authorList>
    </citation>
    <scope>NUCLEOTIDE SEQUENCE</scope>
    <source>
        <strain evidence="3">CGMCC 1.15290</strain>
    </source>
</reference>
<dbReference type="EMBL" id="BMIB01000006">
    <property type="protein sequence ID" value="GGH80844.1"/>
    <property type="molecule type" value="Genomic_DNA"/>
</dbReference>
<dbReference type="Proteomes" id="UP000627292">
    <property type="component" value="Unassembled WGS sequence"/>
</dbReference>
<feature type="domain" description="WCX" evidence="2">
    <location>
        <begin position="255"/>
        <end position="332"/>
    </location>
</feature>
<evidence type="ECO:0000259" key="1">
    <source>
        <dbReference type="Pfam" id="PF13280"/>
    </source>
</evidence>
<keyword evidence="4" id="KW-1185">Reference proteome</keyword>
<evidence type="ECO:0000259" key="2">
    <source>
        <dbReference type="Pfam" id="PF25583"/>
    </source>
</evidence>